<comment type="caution">
    <text evidence="2">The sequence shown here is derived from an EMBL/GenBank/DDBJ whole genome shotgun (WGS) entry which is preliminary data.</text>
</comment>
<dbReference type="Gene3D" id="1.10.510.10">
    <property type="entry name" value="Transferase(Phosphotransferase) domain 1"/>
    <property type="match status" value="1"/>
</dbReference>
<proteinExistence type="predicted"/>
<evidence type="ECO:0000256" key="1">
    <source>
        <dbReference type="SAM" id="MobiDB-lite"/>
    </source>
</evidence>
<dbReference type="Proteomes" id="UP000324767">
    <property type="component" value="Unassembled WGS sequence"/>
</dbReference>
<keyword evidence="2" id="KW-0418">Kinase</keyword>
<dbReference type="SUPFAM" id="SSF56112">
    <property type="entry name" value="Protein kinase-like (PK-like)"/>
    <property type="match status" value="1"/>
</dbReference>
<name>A0A5M8Q150_9LECA</name>
<dbReference type="EMBL" id="VXIT01000002">
    <property type="protein sequence ID" value="KAA6415085.1"/>
    <property type="molecule type" value="Genomic_DNA"/>
</dbReference>
<keyword evidence="2" id="KW-0808">Transferase</keyword>
<organism evidence="2 3">
    <name type="scientific">Lasallia pustulata</name>
    <dbReference type="NCBI Taxonomy" id="136370"/>
    <lineage>
        <taxon>Eukaryota</taxon>
        <taxon>Fungi</taxon>
        <taxon>Dikarya</taxon>
        <taxon>Ascomycota</taxon>
        <taxon>Pezizomycotina</taxon>
        <taxon>Lecanoromycetes</taxon>
        <taxon>OSLEUM clade</taxon>
        <taxon>Umbilicariomycetidae</taxon>
        <taxon>Umbilicariales</taxon>
        <taxon>Umbilicariaceae</taxon>
        <taxon>Lasallia</taxon>
    </lineage>
</organism>
<reference evidence="2 3" key="1">
    <citation type="submission" date="2019-09" db="EMBL/GenBank/DDBJ databases">
        <title>The hologenome of the rock-dwelling lichen Lasallia pustulata.</title>
        <authorList>
            <person name="Greshake Tzovaras B."/>
            <person name="Segers F."/>
            <person name="Bicker A."/>
            <person name="Dal Grande F."/>
            <person name="Otte J."/>
            <person name="Hankeln T."/>
            <person name="Schmitt I."/>
            <person name="Ebersberger I."/>
        </authorList>
    </citation>
    <scope>NUCLEOTIDE SEQUENCE [LARGE SCALE GENOMIC DNA]</scope>
    <source>
        <strain evidence="2">A1-1</strain>
    </source>
</reference>
<evidence type="ECO:0000313" key="3">
    <source>
        <dbReference type="Proteomes" id="UP000324767"/>
    </source>
</evidence>
<dbReference type="GO" id="GO:0016301">
    <property type="term" value="F:kinase activity"/>
    <property type="evidence" value="ECO:0007669"/>
    <property type="project" value="UniProtKB-KW"/>
</dbReference>
<accession>A0A5M8Q150</accession>
<evidence type="ECO:0000313" key="2">
    <source>
        <dbReference type="EMBL" id="KAA6415085.1"/>
    </source>
</evidence>
<dbReference type="AlphaFoldDB" id="A0A5M8Q150"/>
<sequence length="94" mass="10483">MLHDRGGNANGSGGIKGKWLGGLKLKDASTLQVSEQRLEGKEKKLFLNFMLKMLRWLPEKRATAQQLLDDPWLNSPSNDEEDCASLNRPSESDA</sequence>
<protein>
    <submittedName>
        <fullName evidence="2">Kinase domain-containing</fullName>
    </submittedName>
</protein>
<feature type="region of interest" description="Disordered" evidence="1">
    <location>
        <begin position="68"/>
        <end position="94"/>
    </location>
</feature>
<dbReference type="OrthoDB" id="5979581at2759"/>
<dbReference type="InterPro" id="IPR011009">
    <property type="entry name" value="Kinase-like_dom_sf"/>
</dbReference>
<gene>
    <name evidence="2" type="ORF">FRX48_01837</name>
</gene>